<sequence length="80" mass="9010">MKIGPWISINFVKVSTDTVFWGSTLTVGQALEAVKFRRAPSRFPWQVILIGPEELSTGQGALLRLSRPLGNEWSHLEYKP</sequence>
<evidence type="ECO:0000313" key="1">
    <source>
        <dbReference type="EMBL" id="OJT03800.1"/>
    </source>
</evidence>
<gene>
    <name evidence="1" type="ORF">TRAPUB_5529</name>
</gene>
<dbReference type="EMBL" id="MNAD01001598">
    <property type="protein sequence ID" value="OJT03800.1"/>
    <property type="molecule type" value="Genomic_DNA"/>
</dbReference>
<reference evidence="1 2" key="1">
    <citation type="submission" date="2016-10" db="EMBL/GenBank/DDBJ databases">
        <title>Genome sequence of the basidiomycete white-rot fungus Trametes pubescens.</title>
        <authorList>
            <person name="Makela M.R."/>
            <person name="Granchi Z."/>
            <person name="Peng M."/>
            <person name="De Vries R.P."/>
            <person name="Grigoriev I."/>
            <person name="Riley R."/>
            <person name="Hilden K."/>
        </authorList>
    </citation>
    <scope>NUCLEOTIDE SEQUENCE [LARGE SCALE GENOMIC DNA]</scope>
    <source>
        <strain evidence="1 2">FBCC735</strain>
    </source>
</reference>
<evidence type="ECO:0000313" key="2">
    <source>
        <dbReference type="Proteomes" id="UP000184267"/>
    </source>
</evidence>
<name>A0A1M2V844_TRAPU</name>
<keyword evidence="2" id="KW-1185">Reference proteome</keyword>
<accession>A0A1M2V844</accession>
<proteinExistence type="predicted"/>
<dbReference type="AlphaFoldDB" id="A0A1M2V844"/>
<dbReference type="Proteomes" id="UP000184267">
    <property type="component" value="Unassembled WGS sequence"/>
</dbReference>
<comment type="caution">
    <text evidence="1">The sequence shown here is derived from an EMBL/GenBank/DDBJ whole genome shotgun (WGS) entry which is preliminary data.</text>
</comment>
<protein>
    <submittedName>
        <fullName evidence="1">Uncharacterized protein</fullName>
    </submittedName>
</protein>
<organism evidence="1 2">
    <name type="scientific">Trametes pubescens</name>
    <name type="common">White-rot fungus</name>
    <dbReference type="NCBI Taxonomy" id="154538"/>
    <lineage>
        <taxon>Eukaryota</taxon>
        <taxon>Fungi</taxon>
        <taxon>Dikarya</taxon>
        <taxon>Basidiomycota</taxon>
        <taxon>Agaricomycotina</taxon>
        <taxon>Agaricomycetes</taxon>
        <taxon>Polyporales</taxon>
        <taxon>Polyporaceae</taxon>
        <taxon>Trametes</taxon>
    </lineage>
</organism>